<dbReference type="Gene3D" id="3.20.20.450">
    <property type="entry name" value="EAL domain"/>
    <property type="match status" value="1"/>
</dbReference>
<evidence type="ECO:0000313" key="5">
    <source>
        <dbReference type="Proteomes" id="UP000280842"/>
    </source>
</evidence>
<dbReference type="InterPro" id="IPR013655">
    <property type="entry name" value="PAS_fold_3"/>
</dbReference>
<dbReference type="Proteomes" id="UP000280842">
    <property type="component" value="Unassembled WGS sequence"/>
</dbReference>
<dbReference type="InterPro" id="IPR035965">
    <property type="entry name" value="PAS-like_dom_sf"/>
</dbReference>
<accession>A0A3M0BRY0</accession>
<dbReference type="CDD" id="cd01948">
    <property type="entry name" value="EAL"/>
    <property type="match status" value="1"/>
</dbReference>
<evidence type="ECO:0000259" key="2">
    <source>
        <dbReference type="PROSITE" id="PS50883"/>
    </source>
</evidence>
<dbReference type="Pfam" id="PF00563">
    <property type="entry name" value="EAL"/>
    <property type="match status" value="1"/>
</dbReference>
<comment type="caution">
    <text evidence="4">The sequence shown here is derived from an EMBL/GenBank/DDBJ whole genome shotgun (WGS) entry which is preliminary data.</text>
</comment>
<evidence type="ECO:0000313" key="4">
    <source>
        <dbReference type="EMBL" id="RMA97598.1"/>
    </source>
</evidence>
<dbReference type="InterPro" id="IPR052155">
    <property type="entry name" value="Biofilm_reg_signaling"/>
</dbReference>
<organism evidence="4 5">
    <name type="scientific">Hydrogenothermus marinus</name>
    <dbReference type="NCBI Taxonomy" id="133270"/>
    <lineage>
        <taxon>Bacteria</taxon>
        <taxon>Pseudomonadati</taxon>
        <taxon>Aquificota</taxon>
        <taxon>Aquificia</taxon>
        <taxon>Aquificales</taxon>
        <taxon>Hydrogenothermaceae</taxon>
        <taxon>Hydrogenothermus</taxon>
    </lineage>
</organism>
<evidence type="ECO:0000259" key="1">
    <source>
        <dbReference type="PROSITE" id="PS50112"/>
    </source>
</evidence>
<dbReference type="InterPro" id="IPR043128">
    <property type="entry name" value="Rev_trsase/Diguanyl_cyclase"/>
</dbReference>
<dbReference type="SUPFAM" id="SSF141868">
    <property type="entry name" value="EAL domain-like"/>
    <property type="match status" value="1"/>
</dbReference>
<dbReference type="OrthoDB" id="9762141at2"/>
<dbReference type="InterPro" id="IPR029787">
    <property type="entry name" value="Nucleotide_cyclase"/>
</dbReference>
<dbReference type="EMBL" id="REFO01000010">
    <property type="protein sequence ID" value="RMA97598.1"/>
    <property type="molecule type" value="Genomic_DNA"/>
</dbReference>
<feature type="domain" description="GGDEF" evidence="3">
    <location>
        <begin position="267"/>
        <end position="400"/>
    </location>
</feature>
<evidence type="ECO:0000259" key="3">
    <source>
        <dbReference type="PROSITE" id="PS50887"/>
    </source>
</evidence>
<dbReference type="CDD" id="cd00130">
    <property type="entry name" value="PAS"/>
    <property type="match status" value="1"/>
</dbReference>
<gene>
    <name evidence="4" type="ORF">CLV39_0217</name>
</gene>
<dbReference type="SUPFAM" id="SSF55073">
    <property type="entry name" value="Nucleotide cyclase"/>
    <property type="match status" value="1"/>
</dbReference>
<dbReference type="AlphaFoldDB" id="A0A3M0BRY0"/>
<dbReference type="PANTHER" id="PTHR44757:SF2">
    <property type="entry name" value="BIOFILM ARCHITECTURE MAINTENANCE PROTEIN MBAA"/>
    <property type="match status" value="1"/>
</dbReference>
<dbReference type="InterPro" id="IPR000014">
    <property type="entry name" value="PAS"/>
</dbReference>
<dbReference type="SMART" id="SM00091">
    <property type="entry name" value="PAS"/>
    <property type="match status" value="1"/>
</dbReference>
<name>A0A3M0BRY0_9AQUI</name>
<dbReference type="PROSITE" id="PS50887">
    <property type="entry name" value="GGDEF"/>
    <property type="match status" value="1"/>
</dbReference>
<dbReference type="PROSITE" id="PS50112">
    <property type="entry name" value="PAS"/>
    <property type="match status" value="1"/>
</dbReference>
<dbReference type="Pfam" id="PF13426">
    <property type="entry name" value="PAS_9"/>
    <property type="match status" value="1"/>
</dbReference>
<dbReference type="SMART" id="SM00267">
    <property type="entry name" value="GGDEF"/>
    <property type="match status" value="1"/>
</dbReference>
<dbReference type="NCBIfam" id="TIGR00254">
    <property type="entry name" value="GGDEF"/>
    <property type="match status" value="1"/>
</dbReference>
<dbReference type="PROSITE" id="PS50883">
    <property type="entry name" value="EAL"/>
    <property type="match status" value="1"/>
</dbReference>
<dbReference type="Gene3D" id="3.30.70.270">
    <property type="match status" value="1"/>
</dbReference>
<dbReference type="Pfam" id="PF08447">
    <property type="entry name" value="PAS_3"/>
    <property type="match status" value="1"/>
</dbReference>
<dbReference type="NCBIfam" id="TIGR00229">
    <property type="entry name" value="sensory_box"/>
    <property type="match status" value="1"/>
</dbReference>
<sequence>MKEYDIQEKLLKASKYAIALINEKGYYVDQNKIHENLIKYSIEELKNKTPEVYLGKQFYKIIETIKKDGFFAGEVECTTKEKKRLKCFLIAFPIKINNKTFYIGIKDEISNLKEELLDIILNKSNIGIAIYRDKILYVNSYVEKITGYTANELKNMKVLDLIDDKFKEEIKERIKKRLKGEKLTFSGIIKLKTKDGKGKWIYITTNTILYEGKYAGISTVIDVTQQKQLEEKLYHIQNYDSITDLPNKNLFYEELKTYINEAKRGEKKLAILLLDIYNFTEINESYGRYIGDKLLKQIAKRIQESLFDRDLVARYGSDEFIMAIKDIKNIENLSIILNKLKNSLLKPFNIEGLEIYPNYNIGITIFPTDGKTPDDLIRHAEIALKHAKQKGLNATSFFNKKINESFNKKVEIITQLKKAIQFKEFDVYFQPKVDLKTGKIIGAEALARWKIPPTEFIPILVEVNLMFDAGCAITEKALSYTSQLLKINPDLKIAINMSFEQLKYDTYPQKLWDLAAKYNVPAKNIIIEITETETMKNPDENLRRLNAMKEMDFDISIDDFGTGYSSLKYLKLIPCSEIKIDMSFIRDMLIDKNDEELVKIIINISKIMGVKTVAEGIETKEQLEKLKELGCNYGQGYYFAKPMPFEDFKSFLKQR</sequence>
<proteinExistence type="predicted"/>
<feature type="domain" description="PAS" evidence="1">
    <location>
        <begin position="105"/>
        <end position="181"/>
    </location>
</feature>
<dbReference type="SUPFAM" id="SSF55785">
    <property type="entry name" value="PYP-like sensor domain (PAS domain)"/>
    <property type="match status" value="2"/>
</dbReference>
<dbReference type="RefSeq" id="WP_121922375.1">
    <property type="nucleotide sequence ID" value="NZ_REFO01000010.1"/>
</dbReference>
<dbReference type="Gene3D" id="3.30.450.20">
    <property type="entry name" value="PAS domain"/>
    <property type="match status" value="2"/>
</dbReference>
<feature type="domain" description="EAL" evidence="2">
    <location>
        <begin position="409"/>
        <end position="655"/>
    </location>
</feature>
<keyword evidence="5" id="KW-1185">Reference proteome</keyword>
<dbReference type="CDD" id="cd01949">
    <property type="entry name" value="GGDEF"/>
    <property type="match status" value="1"/>
</dbReference>
<dbReference type="InterPro" id="IPR035919">
    <property type="entry name" value="EAL_sf"/>
</dbReference>
<reference evidence="4 5" key="1">
    <citation type="submission" date="2018-10" db="EMBL/GenBank/DDBJ databases">
        <title>Genomic Encyclopedia of Archaeal and Bacterial Type Strains, Phase II (KMG-II): from individual species to whole genera.</title>
        <authorList>
            <person name="Goeker M."/>
        </authorList>
    </citation>
    <scope>NUCLEOTIDE SEQUENCE [LARGE SCALE GENOMIC DNA]</scope>
    <source>
        <strain evidence="4 5">VM1</strain>
    </source>
</reference>
<dbReference type="SMART" id="SM00052">
    <property type="entry name" value="EAL"/>
    <property type="match status" value="1"/>
</dbReference>
<dbReference type="PANTHER" id="PTHR44757">
    <property type="entry name" value="DIGUANYLATE CYCLASE DGCP"/>
    <property type="match status" value="1"/>
</dbReference>
<dbReference type="InterPro" id="IPR001633">
    <property type="entry name" value="EAL_dom"/>
</dbReference>
<dbReference type="InterPro" id="IPR000160">
    <property type="entry name" value="GGDEF_dom"/>
</dbReference>
<dbReference type="Pfam" id="PF00990">
    <property type="entry name" value="GGDEF"/>
    <property type="match status" value="1"/>
</dbReference>
<protein>
    <submittedName>
        <fullName evidence="4">PAS domain S-box-containing protein/diguanylate cyclase (GGDEF)-like protein</fullName>
    </submittedName>
</protein>